<keyword evidence="3" id="KW-0540">Nuclease</keyword>
<comment type="similarity">
    <text evidence="1">Belongs to the UPF0213 family.</text>
</comment>
<evidence type="ECO:0000313" key="3">
    <source>
        <dbReference type="EMBL" id="OGZ00622.1"/>
    </source>
</evidence>
<dbReference type="Proteomes" id="UP000176287">
    <property type="component" value="Unassembled WGS sequence"/>
</dbReference>
<evidence type="ECO:0000313" key="4">
    <source>
        <dbReference type="Proteomes" id="UP000176287"/>
    </source>
</evidence>
<dbReference type="SUPFAM" id="SSF82771">
    <property type="entry name" value="GIY-YIG endonuclease"/>
    <property type="match status" value="1"/>
</dbReference>
<feature type="domain" description="GIY-YIG" evidence="2">
    <location>
        <begin position="1"/>
        <end position="76"/>
    </location>
</feature>
<organism evidence="3 4">
    <name type="scientific">Candidatus Liptonbacteria bacterium RIFCSPLOWO2_01_FULL_45_15</name>
    <dbReference type="NCBI Taxonomy" id="1798649"/>
    <lineage>
        <taxon>Bacteria</taxon>
        <taxon>Candidatus Liptoniibacteriota</taxon>
    </lineage>
</organism>
<sequence>MYTVYILQSQRTGKYYIGYTSNLEERLKYHNSGKTKSLLKHIPLEIIKTEEYHLYEDARERERQIKSYKSGEAFRKLIKD</sequence>
<dbReference type="InterPro" id="IPR035901">
    <property type="entry name" value="GIY-YIG_endonuc_sf"/>
</dbReference>
<dbReference type="InterPro" id="IPR050190">
    <property type="entry name" value="UPF0213_domain"/>
</dbReference>
<evidence type="ECO:0000259" key="2">
    <source>
        <dbReference type="PROSITE" id="PS50164"/>
    </source>
</evidence>
<dbReference type="CDD" id="cd10449">
    <property type="entry name" value="GIY-YIG_SLX1_like"/>
    <property type="match status" value="1"/>
</dbReference>
<dbReference type="PANTHER" id="PTHR34477:SF1">
    <property type="entry name" value="UPF0213 PROTEIN YHBQ"/>
    <property type="match status" value="1"/>
</dbReference>
<dbReference type="Pfam" id="PF01541">
    <property type="entry name" value="GIY-YIG"/>
    <property type="match status" value="1"/>
</dbReference>
<gene>
    <name evidence="3" type="ORF">A3B13_02210</name>
</gene>
<keyword evidence="3" id="KW-0378">Hydrolase</keyword>
<accession>A0A1G2CHD4</accession>
<proteinExistence type="inferred from homology"/>
<evidence type="ECO:0000256" key="1">
    <source>
        <dbReference type="ARBA" id="ARBA00007435"/>
    </source>
</evidence>
<protein>
    <submittedName>
        <fullName evidence="3">Endonuclease</fullName>
    </submittedName>
</protein>
<dbReference type="GO" id="GO:0004519">
    <property type="term" value="F:endonuclease activity"/>
    <property type="evidence" value="ECO:0007669"/>
    <property type="project" value="UniProtKB-KW"/>
</dbReference>
<comment type="caution">
    <text evidence="3">The sequence shown here is derived from an EMBL/GenBank/DDBJ whole genome shotgun (WGS) entry which is preliminary data.</text>
</comment>
<reference evidence="3 4" key="1">
    <citation type="journal article" date="2016" name="Nat. Commun.">
        <title>Thousands of microbial genomes shed light on interconnected biogeochemical processes in an aquifer system.</title>
        <authorList>
            <person name="Anantharaman K."/>
            <person name="Brown C.T."/>
            <person name="Hug L.A."/>
            <person name="Sharon I."/>
            <person name="Castelle C.J."/>
            <person name="Probst A.J."/>
            <person name="Thomas B.C."/>
            <person name="Singh A."/>
            <person name="Wilkins M.J."/>
            <person name="Karaoz U."/>
            <person name="Brodie E.L."/>
            <person name="Williams K.H."/>
            <person name="Hubbard S.S."/>
            <person name="Banfield J.F."/>
        </authorList>
    </citation>
    <scope>NUCLEOTIDE SEQUENCE [LARGE SCALE GENOMIC DNA]</scope>
</reference>
<dbReference type="InterPro" id="IPR000305">
    <property type="entry name" value="GIY-YIG_endonuc"/>
</dbReference>
<dbReference type="PANTHER" id="PTHR34477">
    <property type="entry name" value="UPF0213 PROTEIN YHBQ"/>
    <property type="match status" value="1"/>
</dbReference>
<dbReference type="STRING" id="1798649.A3B13_02210"/>
<dbReference type="PROSITE" id="PS50164">
    <property type="entry name" value="GIY_YIG"/>
    <property type="match status" value="1"/>
</dbReference>
<dbReference type="Gene3D" id="3.40.1440.10">
    <property type="entry name" value="GIY-YIG endonuclease"/>
    <property type="match status" value="1"/>
</dbReference>
<dbReference type="EMBL" id="MHKZ01000016">
    <property type="protein sequence ID" value="OGZ00622.1"/>
    <property type="molecule type" value="Genomic_DNA"/>
</dbReference>
<name>A0A1G2CHD4_9BACT</name>
<keyword evidence="3" id="KW-0255">Endonuclease</keyword>
<dbReference type="AlphaFoldDB" id="A0A1G2CHD4"/>
<dbReference type="SMART" id="SM00465">
    <property type="entry name" value="GIYc"/>
    <property type="match status" value="1"/>
</dbReference>